<feature type="domain" description="CENP-V/GFA" evidence="4">
    <location>
        <begin position="5"/>
        <end position="132"/>
    </location>
</feature>
<organism evidence="5">
    <name type="scientific">Lotharella globosa</name>
    <dbReference type="NCBI Taxonomy" id="91324"/>
    <lineage>
        <taxon>Eukaryota</taxon>
        <taxon>Sar</taxon>
        <taxon>Rhizaria</taxon>
        <taxon>Cercozoa</taxon>
        <taxon>Chlorarachniophyceae</taxon>
        <taxon>Lotharella</taxon>
    </lineage>
</organism>
<protein>
    <recommendedName>
        <fullName evidence="4">CENP-V/GFA domain-containing protein</fullName>
    </recommendedName>
</protein>
<keyword evidence="3" id="KW-0862">Zinc</keyword>
<evidence type="ECO:0000256" key="1">
    <source>
        <dbReference type="ARBA" id="ARBA00005495"/>
    </source>
</evidence>
<proteinExistence type="inferred from homology"/>
<evidence type="ECO:0000256" key="2">
    <source>
        <dbReference type="ARBA" id="ARBA00022723"/>
    </source>
</evidence>
<dbReference type="InterPro" id="IPR006913">
    <property type="entry name" value="CENP-V/GFA"/>
</dbReference>
<dbReference type="PROSITE" id="PS51891">
    <property type="entry name" value="CENP_V_GFA"/>
    <property type="match status" value="1"/>
</dbReference>
<dbReference type="GO" id="GO:0016846">
    <property type="term" value="F:carbon-sulfur lyase activity"/>
    <property type="evidence" value="ECO:0007669"/>
    <property type="project" value="InterPro"/>
</dbReference>
<evidence type="ECO:0000256" key="3">
    <source>
        <dbReference type="ARBA" id="ARBA00022833"/>
    </source>
</evidence>
<dbReference type="AlphaFoldDB" id="A0A6U3EMQ1"/>
<comment type="similarity">
    <text evidence="1">Belongs to the Gfa family.</text>
</comment>
<reference evidence="5" key="1">
    <citation type="submission" date="2021-01" db="EMBL/GenBank/DDBJ databases">
        <authorList>
            <person name="Corre E."/>
            <person name="Pelletier E."/>
            <person name="Niang G."/>
            <person name="Scheremetjew M."/>
            <person name="Finn R."/>
            <person name="Kale V."/>
            <person name="Holt S."/>
            <person name="Cochrane G."/>
            <person name="Meng A."/>
            <person name="Brown T."/>
            <person name="Cohen L."/>
        </authorList>
    </citation>
    <scope>NUCLEOTIDE SEQUENCE</scope>
    <source>
        <strain evidence="5">CCCM811</strain>
    </source>
</reference>
<dbReference type="InterPro" id="IPR011057">
    <property type="entry name" value="Mss4-like_sf"/>
</dbReference>
<sequence>MVRTYRGTCACGAVSMEAIGEPLDVLSCYCSTCRRMLGGASRHDTMLFWSPALKVTGEIDYEQTSSCCGLVAMQRGKCRACKDLVHEYGQRLATGSACTQAKFFGLKPTVNIYYESRGNADDLPVPGIPVYHSDAASFGRMVLSLAMGLYRLPWVLIMATCRSRHQRNSDDIKKKAE</sequence>
<dbReference type="Gene3D" id="3.90.1590.10">
    <property type="entry name" value="glutathione-dependent formaldehyde- activating enzyme (gfa)"/>
    <property type="match status" value="1"/>
</dbReference>
<evidence type="ECO:0000259" key="4">
    <source>
        <dbReference type="PROSITE" id="PS51891"/>
    </source>
</evidence>
<gene>
    <name evidence="5" type="ORF">LGLO00237_LOCUS28660</name>
</gene>
<dbReference type="Pfam" id="PF04828">
    <property type="entry name" value="GFA"/>
    <property type="match status" value="1"/>
</dbReference>
<dbReference type="SUPFAM" id="SSF51316">
    <property type="entry name" value="Mss4-like"/>
    <property type="match status" value="1"/>
</dbReference>
<name>A0A6U3EMQ1_9EUKA</name>
<keyword evidence="2" id="KW-0479">Metal-binding</keyword>
<dbReference type="GO" id="GO:0046872">
    <property type="term" value="F:metal ion binding"/>
    <property type="evidence" value="ECO:0007669"/>
    <property type="project" value="UniProtKB-KW"/>
</dbReference>
<dbReference type="EMBL" id="HBIV01040421">
    <property type="protein sequence ID" value="CAE0676881.1"/>
    <property type="molecule type" value="Transcribed_RNA"/>
</dbReference>
<accession>A0A6U3EMQ1</accession>
<evidence type="ECO:0000313" key="5">
    <source>
        <dbReference type="EMBL" id="CAE0676881.1"/>
    </source>
</evidence>